<dbReference type="InterPro" id="IPR039057">
    <property type="entry name" value="Spo22/ZIP4"/>
</dbReference>
<dbReference type="Proteomes" id="UP000041254">
    <property type="component" value="Unassembled WGS sequence"/>
</dbReference>
<reference evidence="1 2" key="1">
    <citation type="submission" date="2014-11" db="EMBL/GenBank/DDBJ databases">
        <authorList>
            <person name="Zhu J."/>
            <person name="Qi W."/>
            <person name="Song R."/>
        </authorList>
    </citation>
    <scope>NUCLEOTIDE SEQUENCE [LARGE SCALE GENOMIC DNA]</scope>
</reference>
<evidence type="ECO:0000313" key="1">
    <source>
        <dbReference type="EMBL" id="CEL99915.1"/>
    </source>
</evidence>
<protein>
    <submittedName>
        <fullName evidence="1">Uncharacterized protein</fullName>
    </submittedName>
</protein>
<dbReference type="VEuPathDB" id="CryptoDB:Vbra_4076"/>
<evidence type="ECO:0000313" key="2">
    <source>
        <dbReference type="Proteomes" id="UP000041254"/>
    </source>
</evidence>
<dbReference type="GO" id="GO:0090173">
    <property type="term" value="P:regulation of synaptonemal complex assembly"/>
    <property type="evidence" value="ECO:0007669"/>
    <property type="project" value="InterPro"/>
</dbReference>
<organism evidence="1 2">
    <name type="scientific">Vitrella brassicaformis (strain CCMP3155)</name>
    <dbReference type="NCBI Taxonomy" id="1169540"/>
    <lineage>
        <taxon>Eukaryota</taxon>
        <taxon>Sar</taxon>
        <taxon>Alveolata</taxon>
        <taxon>Colpodellida</taxon>
        <taxon>Vitrellaceae</taxon>
        <taxon>Vitrella</taxon>
    </lineage>
</organism>
<accession>A0A0G4EPY3</accession>
<dbReference type="PANTHER" id="PTHR40375:SF2">
    <property type="entry name" value="SPORULATION-SPECIFIC PROTEIN 22"/>
    <property type="match status" value="1"/>
</dbReference>
<proteinExistence type="predicted"/>
<dbReference type="EMBL" id="CDMY01000291">
    <property type="protein sequence ID" value="CEL99915.1"/>
    <property type="molecule type" value="Genomic_DNA"/>
</dbReference>
<dbReference type="AlphaFoldDB" id="A0A0G4EPY3"/>
<dbReference type="OrthoDB" id="65716at2759"/>
<dbReference type="PANTHER" id="PTHR40375">
    <property type="entry name" value="SPORULATION-SPECIFIC PROTEIN 22"/>
    <property type="match status" value="1"/>
</dbReference>
<sequence>MQYLVSSFASSSGPDLAKVAMAYRSLVEIEESRSSRNQTLPIYNELHDRISATGAKGWPNDELEWFAATAWNNGVYYFRLQNLSFAEKWLSRSRALLTFCPTLSNNYKDKCENLYNTCLQKLLGT</sequence>
<keyword evidence="2" id="KW-1185">Reference proteome</keyword>
<gene>
    <name evidence="1" type="ORF">Vbra_4076</name>
</gene>
<name>A0A0G4EPY3_VITBC</name>
<dbReference type="InParanoid" id="A0A0G4EPY3"/>